<dbReference type="PROSITE" id="PS51746">
    <property type="entry name" value="PPM_2"/>
    <property type="match status" value="1"/>
</dbReference>
<dbReference type="OrthoDB" id="1755431at2"/>
<evidence type="ECO:0000313" key="2">
    <source>
        <dbReference type="EMBL" id="ARI78411.1"/>
    </source>
</evidence>
<sequence>MKKRIHSIQQVNITSPTKKESEDAFIVHESAGIFGVLDGATPLTCFRDKDGHNGAYLAAQLFKKHFLSLPETAELSEEVVKANTKLREEMLANKINVEEGYERWSTCVAVVKIKENELHYAQLGDSMIMTGYEDGTSKVLTKDTVEGISERSSRQRERDRKLGIEIPEEVYYREPLNRLRYNRSMANRENGYTVANGMKNIEPYIQSGAISLDKVRDVFIFSDGLFLPRHTLHDTYRRVRQFGLMSYIAQVTEYYQANDLRVDDRTAVWVTF</sequence>
<keyword evidence="3" id="KW-1185">Reference proteome</keyword>
<evidence type="ECO:0000313" key="3">
    <source>
        <dbReference type="Proteomes" id="UP000192527"/>
    </source>
</evidence>
<dbReference type="InterPro" id="IPR001932">
    <property type="entry name" value="PPM-type_phosphatase-like_dom"/>
</dbReference>
<organism evidence="2 3">
    <name type="scientific">Halobacillus mangrovi</name>
    <dbReference type="NCBI Taxonomy" id="402384"/>
    <lineage>
        <taxon>Bacteria</taxon>
        <taxon>Bacillati</taxon>
        <taxon>Bacillota</taxon>
        <taxon>Bacilli</taxon>
        <taxon>Bacillales</taxon>
        <taxon>Bacillaceae</taxon>
        <taxon>Halobacillus</taxon>
    </lineage>
</organism>
<dbReference type="Gene3D" id="3.60.40.10">
    <property type="entry name" value="PPM-type phosphatase domain"/>
    <property type="match status" value="1"/>
</dbReference>
<dbReference type="Pfam" id="PF13672">
    <property type="entry name" value="PP2C_2"/>
    <property type="match status" value="1"/>
</dbReference>
<dbReference type="InterPro" id="IPR036457">
    <property type="entry name" value="PPM-type-like_dom_sf"/>
</dbReference>
<dbReference type="EMBL" id="CP020772">
    <property type="protein sequence ID" value="ARI78411.1"/>
    <property type="molecule type" value="Genomic_DNA"/>
</dbReference>
<name>A0A1W5ZYU3_9BACI</name>
<gene>
    <name evidence="2" type="ORF">HM131_16910</name>
</gene>
<proteinExistence type="predicted"/>
<dbReference type="KEGG" id="hmn:HM131_16910"/>
<feature type="domain" description="PPM-type phosphatase" evidence="1">
    <location>
        <begin position="2"/>
        <end position="272"/>
    </location>
</feature>
<protein>
    <recommendedName>
        <fullName evidence="1">PPM-type phosphatase domain-containing protein</fullName>
    </recommendedName>
</protein>
<dbReference type="Proteomes" id="UP000192527">
    <property type="component" value="Chromosome"/>
</dbReference>
<dbReference type="STRING" id="402384.HM131_16910"/>
<dbReference type="SMART" id="SM00332">
    <property type="entry name" value="PP2Cc"/>
    <property type="match status" value="1"/>
</dbReference>
<evidence type="ECO:0000259" key="1">
    <source>
        <dbReference type="PROSITE" id="PS51746"/>
    </source>
</evidence>
<reference evidence="2 3" key="1">
    <citation type="submission" date="2017-04" db="EMBL/GenBank/DDBJ databases">
        <title>The whole genome sequencing and assembly of Halobacillus mangrovi strain.</title>
        <authorList>
            <person name="Lee S.-J."/>
            <person name="Park M.-K."/>
            <person name="Kim J.-Y."/>
            <person name="Lee Y.-J."/>
            <person name="Yi H."/>
            <person name="Bahn Y.-S."/>
            <person name="Kim J.F."/>
            <person name="Lee D.-W."/>
        </authorList>
    </citation>
    <scope>NUCLEOTIDE SEQUENCE [LARGE SCALE GENOMIC DNA]</scope>
    <source>
        <strain evidence="2 3">KTB 131</strain>
    </source>
</reference>
<dbReference type="AlphaFoldDB" id="A0A1W5ZYU3"/>
<dbReference type="SUPFAM" id="SSF81606">
    <property type="entry name" value="PP2C-like"/>
    <property type="match status" value="1"/>
</dbReference>
<accession>A0A1W5ZYU3</accession>
<dbReference type="RefSeq" id="WP_085030870.1">
    <property type="nucleotide sequence ID" value="NZ_CP020772.1"/>
</dbReference>